<feature type="non-terminal residue" evidence="1">
    <location>
        <position position="235"/>
    </location>
</feature>
<sequence length="235" mass="27929">MSLTPELKVFRHIWGMELFSTDYKELLPEFRRLGYSGIEASLNDIKRLSNNFQDETDFIQTLADNNLELIGLCRTNWPDFEELTEWQDFSVDQHVKHMKQQLDAMMKYKPIHINIHAGQDSWSYAEQEEFFRQTLAIQAQYPVPSSHETHRCRSLFHPHLTEHLLAKFPQLRLTADYAHWVIVCERLLTHPTDWERMKRVAERVDHVHARVGHTQHAQVSDPQLKQWEREASVMQ</sequence>
<evidence type="ECO:0000313" key="2">
    <source>
        <dbReference type="EMBL" id="CAF4399294.1"/>
    </source>
</evidence>
<gene>
    <name evidence="1" type="ORF">GPM918_LOCUS38523</name>
    <name evidence="2" type="ORF">SRO942_LOCUS39351</name>
</gene>
<organism evidence="1 3">
    <name type="scientific">Didymodactylos carnosus</name>
    <dbReference type="NCBI Taxonomy" id="1234261"/>
    <lineage>
        <taxon>Eukaryota</taxon>
        <taxon>Metazoa</taxon>
        <taxon>Spiralia</taxon>
        <taxon>Gnathifera</taxon>
        <taxon>Rotifera</taxon>
        <taxon>Eurotatoria</taxon>
        <taxon>Bdelloidea</taxon>
        <taxon>Philodinida</taxon>
        <taxon>Philodinidae</taxon>
        <taxon>Didymodactylos</taxon>
    </lineage>
</organism>
<protein>
    <recommendedName>
        <fullName evidence="4">Xylose isomerase</fullName>
    </recommendedName>
</protein>
<dbReference type="Gene3D" id="3.20.20.150">
    <property type="entry name" value="Divalent-metal-dependent TIM barrel enzymes"/>
    <property type="match status" value="1"/>
</dbReference>
<dbReference type="EMBL" id="CAJOBC010091265">
    <property type="protein sequence ID" value="CAF4399294.1"/>
    <property type="molecule type" value="Genomic_DNA"/>
</dbReference>
<proteinExistence type="predicted"/>
<dbReference type="InterPro" id="IPR036237">
    <property type="entry name" value="Xyl_isomerase-like_sf"/>
</dbReference>
<dbReference type="OrthoDB" id="9971575at2759"/>
<dbReference type="SUPFAM" id="SSF51658">
    <property type="entry name" value="Xylose isomerase-like"/>
    <property type="match status" value="1"/>
</dbReference>
<reference evidence="1" key="1">
    <citation type="submission" date="2021-02" db="EMBL/GenBank/DDBJ databases">
        <authorList>
            <person name="Nowell W R."/>
        </authorList>
    </citation>
    <scope>NUCLEOTIDE SEQUENCE</scope>
</reference>
<evidence type="ECO:0000313" key="1">
    <source>
        <dbReference type="EMBL" id="CAF1539104.1"/>
    </source>
</evidence>
<keyword evidence="3" id="KW-1185">Reference proteome</keyword>
<comment type="caution">
    <text evidence="1">The sequence shown here is derived from an EMBL/GenBank/DDBJ whole genome shotgun (WGS) entry which is preliminary data.</text>
</comment>
<name>A0A815W9A3_9BILA</name>
<dbReference type="Proteomes" id="UP000663829">
    <property type="component" value="Unassembled WGS sequence"/>
</dbReference>
<dbReference type="AlphaFoldDB" id="A0A815W9A3"/>
<accession>A0A815W9A3</accession>
<evidence type="ECO:0008006" key="4">
    <source>
        <dbReference type="Google" id="ProtNLM"/>
    </source>
</evidence>
<dbReference type="Proteomes" id="UP000681722">
    <property type="component" value="Unassembled WGS sequence"/>
</dbReference>
<evidence type="ECO:0000313" key="3">
    <source>
        <dbReference type="Proteomes" id="UP000663829"/>
    </source>
</evidence>
<dbReference type="EMBL" id="CAJNOQ010025640">
    <property type="protein sequence ID" value="CAF1539104.1"/>
    <property type="molecule type" value="Genomic_DNA"/>
</dbReference>